<comment type="caution">
    <text evidence="1">The sequence shown here is derived from an EMBL/GenBank/DDBJ whole genome shotgun (WGS) entry which is preliminary data.</text>
</comment>
<evidence type="ECO:0000313" key="1">
    <source>
        <dbReference type="EMBL" id="MCW3780565.1"/>
    </source>
</evidence>
<dbReference type="EMBL" id="JAPDOG010000002">
    <property type="protein sequence ID" value="MCW3780565.1"/>
    <property type="molecule type" value="Genomic_DNA"/>
</dbReference>
<name>A0ABT3IZF7_9RHOB</name>
<organism evidence="1 2">
    <name type="scientific">Defluviimonas salinarum</name>
    <dbReference type="NCBI Taxonomy" id="2992147"/>
    <lineage>
        <taxon>Bacteria</taxon>
        <taxon>Pseudomonadati</taxon>
        <taxon>Pseudomonadota</taxon>
        <taxon>Alphaproteobacteria</taxon>
        <taxon>Rhodobacterales</taxon>
        <taxon>Paracoccaceae</taxon>
        <taxon>Albidovulum</taxon>
    </lineage>
</organism>
<proteinExistence type="predicted"/>
<dbReference type="RefSeq" id="WP_264771049.1">
    <property type="nucleotide sequence ID" value="NZ_JAPDOG010000002.1"/>
</dbReference>
<reference evidence="1 2" key="1">
    <citation type="submission" date="2022-10" db="EMBL/GenBank/DDBJ databases">
        <title>Defluviimonas sp. CAU 1641 isolated from mud.</title>
        <authorList>
            <person name="Kim W."/>
        </authorList>
    </citation>
    <scope>NUCLEOTIDE SEQUENCE [LARGE SCALE GENOMIC DNA]</scope>
    <source>
        <strain evidence="1 2">CAU 1641</strain>
    </source>
</reference>
<keyword evidence="2" id="KW-1185">Reference proteome</keyword>
<sequence>MTKVEEARGAAHAGTAGEAQALLTLVRTAAEQYHEGVAGGAVTELFEYQDAWGFVQVGRAMADHMAAESDDSEKTFGKKALAALDEIAAALPGVSPKGQSLGDAGMVLAAAAKIELAAYRLK</sequence>
<gene>
    <name evidence="1" type="ORF">OM960_03085</name>
</gene>
<evidence type="ECO:0000313" key="2">
    <source>
        <dbReference type="Proteomes" id="UP001207582"/>
    </source>
</evidence>
<accession>A0ABT3IZF7</accession>
<protein>
    <submittedName>
        <fullName evidence="1">Uncharacterized protein</fullName>
    </submittedName>
</protein>
<dbReference type="Proteomes" id="UP001207582">
    <property type="component" value="Unassembled WGS sequence"/>
</dbReference>